<evidence type="ECO:0000313" key="7">
    <source>
        <dbReference type="EMBL" id="TMQ58741.1"/>
    </source>
</evidence>
<evidence type="ECO:0000256" key="4">
    <source>
        <dbReference type="ARBA" id="ARBA00023125"/>
    </source>
</evidence>
<name>A0A538T522_UNCEI</name>
<organism evidence="7 8">
    <name type="scientific">Eiseniibacteriota bacterium</name>
    <dbReference type="NCBI Taxonomy" id="2212470"/>
    <lineage>
        <taxon>Bacteria</taxon>
        <taxon>Candidatus Eiseniibacteriota</taxon>
    </lineage>
</organism>
<dbReference type="InterPro" id="IPR014284">
    <property type="entry name" value="RNA_pol_sigma-70_dom"/>
</dbReference>
<dbReference type="Proteomes" id="UP000316852">
    <property type="component" value="Unassembled WGS sequence"/>
</dbReference>
<comment type="similarity">
    <text evidence="1">Belongs to the sigma-70 factor family. ECF subfamily.</text>
</comment>
<comment type="caution">
    <text evidence="7">The sequence shown here is derived from an EMBL/GenBank/DDBJ whole genome shotgun (WGS) entry which is preliminary data.</text>
</comment>
<evidence type="ECO:0000256" key="3">
    <source>
        <dbReference type="ARBA" id="ARBA00023082"/>
    </source>
</evidence>
<dbReference type="PANTHER" id="PTHR43133">
    <property type="entry name" value="RNA POLYMERASE ECF-TYPE SIGMA FACTO"/>
    <property type="match status" value="1"/>
</dbReference>
<dbReference type="GO" id="GO:0016987">
    <property type="term" value="F:sigma factor activity"/>
    <property type="evidence" value="ECO:0007669"/>
    <property type="project" value="UniProtKB-KW"/>
</dbReference>
<keyword evidence="4" id="KW-0238">DNA-binding</keyword>
<keyword evidence="2" id="KW-0805">Transcription regulation</keyword>
<evidence type="ECO:0000256" key="1">
    <source>
        <dbReference type="ARBA" id="ARBA00010641"/>
    </source>
</evidence>
<protein>
    <submittedName>
        <fullName evidence="7">Sigma-70 family RNA polymerase sigma factor</fullName>
    </submittedName>
</protein>
<dbReference type="NCBIfam" id="TIGR02937">
    <property type="entry name" value="sigma70-ECF"/>
    <property type="match status" value="1"/>
</dbReference>
<dbReference type="InterPro" id="IPR039425">
    <property type="entry name" value="RNA_pol_sigma-70-like"/>
</dbReference>
<dbReference type="InterPro" id="IPR013325">
    <property type="entry name" value="RNA_pol_sigma_r2"/>
</dbReference>
<dbReference type="Gene3D" id="1.10.1740.10">
    <property type="match status" value="1"/>
</dbReference>
<dbReference type="GO" id="GO:0006352">
    <property type="term" value="P:DNA-templated transcription initiation"/>
    <property type="evidence" value="ECO:0007669"/>
    <property type="project" value="InterPro"/>
</dbReference>
<evidence type="ECO:0000256" key="2">
    <source>
        <dbReference type="ARBA" id="ARBA00023015"/>
    </source>
</evidence>
<evidence type="ECO:0000256" key="5">
    <source>
        <dbReference type="ARBA" id="ARBA00023163"/>
    </source>
</evidence>
<keyword evidence="6" id="KW-0175">Coiled coil</keyword>
<dbReference type="SUPFAM" id="SSF88946">
    <property type="entry name" value="Sigma2 domain of RNA polymerase sigma factors"/>
    <property type="match status" value="1"/>
</dbReference>
<sequence length="223" mass="25954">MNTSSEERSRETFFSLMSKHLKQLYHFVRQEIGCFEAVGDLVTGEVTAEDVVDAVVLRAYREFVTEPSGRRVRGWLIRLAREQLETEVRRLKEERERSVQIEEDLAETPPQEEVSTLGEEILYFYEPEEDLKLEEVIPDLTVPTPEQEMETRELRSSVKASLTHMPREWRRTLMLHHIEGLEGAELAEAVGRPESELQHMLEQARNYLRERLVEAGCHFTTAA</sequence>
<keyword evidence="3" id="KW-0731">Sigma factor</keyword>
<evidence type="ECO:0000313" key="8">
    <source>
        <dbReference type="Proteomes" id="UP000316852"/>
    </source>
</evidence>
<dbReference type="GO" id="GO:0003677">
    <property type="term" value="F:DNA binding"/>
    <property type="evidence" value="ECO:0007669"/>
    <property type="project" value="UniProtKB-KW"/>
</dbReference>
<gene>
    <name evidence="7" type="ORF">E6K76_06885</name>
</gene>
<dbReference type="EMBL" id="VBOW01000030">
    <property type="protein sequence ID" value="TMQ58741.1"/>
    <property type="molecule type" value="Genomic_DNA"/>
</dbReference>
<dbReference type="PANTHER" id="PTHR43133:SF8">
    <property type="entry name" value="RNA POLYMERASE SIGMA FACTOR HI_1459-RELATED"/>
    <property type="match status" value="1"/>
</dbReference>
<dbReference type="InterPro" id="IPR013324">
    <property type="entry name" value="RNA_pol_sigma_r3/r4-like"/>
</dbReference>
<keyword evidence="5" id="KW-0804">Transcription</keyword>
<reference evidence="7 8" key="1">
    <citation type="journal article" date="2019" name="Nat. Microbiol.">
        <title>Mediterranean grassland soil C-N compound turnover is dependent on rainfall and depth, and is mediated by genomically divergent microorganisms.</title>
        <authorList>
            <person name="Diamond S."/>
            <person name="Andeer P.F."/>
            <person name="Li Z."/>
            <person name="Crits-Christoph A."/>
            <person name="Burstein D."/>
            <person name="Anantharaman K."/>
            <person name="Lane K.R."/>
            <person name="Thomas B.C."/>
            <person name="Pan C."/>
            <person name="Northen T.R."/>
            <person name="Banfield J.F."/>
        </authorList>
    </citation>
    <scope>NUCLEOTIDE SEQUENCE [LARGE SCALE GENOMIC DNA]</scope>
    <source>
        <strain evidence="7">WS_6</strain>
    </source>
</reference>
<dbReference type="AlphaFoldDB" id="A0A538T522"/>
<dbReference type="InterPro" id="IPR036388">
    <property type="entry name" value="WH-like_DNA-bd_sf"/>
</dbReference>
<dbReference type="SUPFAM" id="SSF88659">
    <property type="entry name" value="Sigma3 and sigma4 domains of RNA polymerase sigma factors"/>
    <property type="match status" value="1"/>
</dbReference>
<proteinExistence type="inferred from homology"/>
<evidence type="ECO:0000256" key="6">
    <source>
        <dbReference type="SAM" id="Coils"/>
    </source>
</evidence>
<accession>A0A538T522</accession>
<feature type="coiled-coil region" evidence="6">
    <location>
        <begin position="77"/>
        <end position="104"/>
    </location>
</feature>
<dbReference type="Gene3D" id="1.10.10.10">
    <property type="entry name" value="Winged helix-like DNA-binding domain superfamily/Winged helix DNA-binding domain"/>
    <property type="match status" value="1"/>
</dbReference>